<dbReference type="STRING" id="574375.AZF08_08205"/>
<dbReference type="eggNOG" id="COG4974">
    <property type="taxonomic scope" value="Bacteria"/>
</dbReference>
<dbReference type="InterPro" id="IPR011010">
    <property type="entry name" value="DNA_brk_join_enz"/>
</dbReference>
<dbReference type="InterPro" id="IPR050090">
    <property type="entry name" value="Tyrosine_recombinase_XerCD"/>
</dbReference>
<protein>
    <submittedName>
        <fullName evidence="7">Integrase</fullName>
    </submittedName>
</protein>
<dbReference type="EMBL" id="JOTM01000002">
    <property type="protein sequence ID" value="KEK25179.1"/>
    <property type="molecule type" value="Genomic_DNA"/>
</dbReference>
<sequence length="345" mass="41215">MALKRKKKRAERTTHKLYPKITLQQALDIAIAGKKAEGLRERTLTDYIKMWRYFTDWLNENYSDIEYVNELTADIFRNYVNYLQYDAIRYDGHKFITNREERGLKETTINIRLRTYRSMLNYLEREELIEYNPMDNVRLLRQDVDLTNCLTDEEVKAVLAQPNQREYVGFRDFVIINLLLDSGLRINEALNLRMEEIDFKTRFITLTGERNKNRKPRYVPISAFVAKLLLQLIEENRAHFKTDRIFLSCFGELLGANHFNKRLKYYAEKAGIKGKKVTAHVYRHTWAKNMILNGCDPFTLQKMGGWADMRTMRRYIQMDTEEIRRSHDDFSPIAKLYQRATKRVY</sequence>
<evidence type="ECO:0000256" key="3">
    <source>
        <dbReference type="ARBA" id="ARBA00023172"/>
    </source>
</evidence>
<dbReference type="OrthoDB" id="107900at2"/>
<evidence type="ECO:0000313" key="8">
    <source>
        <dbReference type="Proteomes" id="UP000027778"/>
    </source>
</evidence>
<evidence type="ECO:0000256" key="4">
    <source>
        <dbReference type="PROSITE-ProRule" id="PRU01248"/>
    </source>
</evidence>
<evidence type="ECO:0000256" key="1">
    <source>
        <dbReference type="ARBA" id="ARBA00008857"/>
    </source>
</evidence>
<keyword evidence="8" id="KW-1185">Reference proteome</keyword>
<dbReference type="PROSITE" id="PS51898">
    <property type="entry name" value="TYR_RECOMBINASE"/>
    <property type="match status" value="1"/>
</dbReference>
<proteinExistence type="inferred from homology"/>
<dbReference type="AlphaFoldDB" id="A0A073KD34"/>
<name>A0A073KD34_9BACI</name>
<dbReference type="InterPro" id="IPR044068">
    <property type="entry name" value="CB"/>
</dbReference>
<evidence type="ECO:0000259" key="6">
    <source>
        <dbReference type="PROSITE" id="PS51900"/>
    </source>
</evidence>
<dbReference type="GO" id="GO:0015074">
    <property type="term" value="P:DNA integration"/>
    <property type="evidence" value="ECO:0007669"/>
    <property type="project" value="InterPro"/>
</dbReference>
<comment type="similarity">
    <text evidence="1">Belongs to the 'phage' integrase family.</text>
</comment>
<dbReference type="Gene3D" id="1.10.150.130">
    <property type="match status" value="1"/>
</dbReference>
<dbReference type="Pfam" id="PF13102">
    <property type="entry name" value="Phage_int_SAM_5"/>
    <property type="match status" value="1"/>
</dbReference>
<evidence type="ECO:0000256" key="2">
    <source>
        <dbReference type="ARBA" id="ARBA00023125"/>
    </source>
</evidence>
<dbReference type="InterPro" id="IPR013762">
    <property type="entry name" value="Integrase-like_cat_sf"/>
</dbReference>
<dbReference type="InterPro" id="IPR025269">
    <property type="entry name" value="SAM-like_dom"/>
</dbReference>
<keyword evidence="2 4" id="KW-0238">DNA-binding</keyword>
<accession>A0A073KD34</accession>
<gene>
    <name evidence="7" type="ORF">BAGA_11115</name>
</gene>
<evidence type="ECO:0000259" key="5">
    <source>
        <dbReference type="PROSITE" id="PS51898"/>
    </source>
</evidence>
<dbReference type="PROSITE" id="PS51900">
    <property type="entry name" value="CB"/>
    <property type="match status" value="1"/>
</dbReference>
<dbReference type="Gene3D" id="1.10.443.10">
    <property type="entry name" value="Intergrase catalytic core"/>
    <property type="match status" value="1"/>
</dbReference>
<dbReference type="GO" id="GO:0003677">
    <property type="term" value="F:DNA binding"/>
    <property type="evidence" value="ECO:0007669"/>
    <property type="project" value="UniProtKB-UniRule"/>
</dbReference>
<dbReference type="Proteomes" id="UP000027778">
    <property type="component" value="Unassembled WGS sequence"/>
</dbReference>
<dbReference type="InterPro" id="IPR002104">
    <property type="entry name" value="Integrase_catalytic"/>
</dbReference>
<comment type="caution">
    <text evidence="7">The sequence shown here is derived from an EMBL/GenBank/DDBJ whole genome shotgun (WGS) entry which is preliminary data.</text>
</comment>
<dbReference type="RefSeq" id="WP_033672970.1">
    <property type="nucleotide sequence ID" value="NZ_JOTM01000002.1"/>
</dbReference>
<reference evidence="7 8" key="1">
    <citation type="submission" date="2014-06" db="EMBL/GenBank/DDBJ databases">
        <title>Draft genome sequence of Bacillus gaemokensis JCM 15801 (MCCC 1A00707).</title>
        <authorList>
            <person name="Lai Q."/>
            <person name="Liu Y."/>
            <person name="Shao Z."/>
        </authorList>
    </citation>
    <scope>NUCLEOTIDE SEQUENCE [LARGE SCALE GENOMIC DNA]</scope>
    <source>
        <strain evidence="7 8">JCM 15801</strain>
    </source>
</reference>
<dbReference type="PANTHER" id="PTHR30349:SF41">
    <property type="entry name" value="INTEGRASE_RECOMBINASE PROTEIN MJ0367-RELATED"/>
    <property type="match status" value="1"/>
</dbReference>
<dbReference type="CDD" id="cd00397">
    <property type="entry name" value="DNA_BRE_C"/>
    <property type="match status" value="1"/>
</dbReference>
<dbReference type="SUPFAM" id="SSF56349">
    <property type="entry name" value="DNA breaking-rejoining enzymes"/>
    <property type="match status" value="1"/>
</dbReference>
<organism evidence="7 8">
    <name type="scientific">Bacillus gaemokensis</name>
    <dbReference type="NCBI Taxonomy" id="574375"/>
    <lineage>
        <taxon>Bacteria</taxon>
        <taxon>Bacillati</taxon>
        <taxon>Bacillota</taxon>
        <taxon>Bacilli</taxon>
        <taxon>Bacillales</taxon>
        <taxon>Bacillaceae</taxon>
        <taxon>Bacillus</taxon>
        <taxon>Bacillus cereus group</taxon>
    </lineage>
</organism>
<keyword evidence="3" id="KW-0233">DNA recombination</keyword>
<dbReference type="InterPro" id="IPR010998">
    <property type="entry name" value="Integrase_recombinase_N"/>
</dbReference>
<evidence type="ECO:0000313" key="7">
    <source>
        <dbReference type="EMBL" id="KEK25179.1"/>
    </source>
</evidence>
<dbReference type="GO" id="GO:0006310">
    <property type="term" value="P:DNA recombination"/>
    <property type="evidence" value="ECO:0007669"/>
    <property type="project" value="UniProtKB-KW"/>
</dbReference>
<feature type="domain" description="Core-binding (CB)" evidence="6">
    <location>
        <begin position="21"/>
        <end position="124"/>
    </location>
</feature>
<dbReference type="PANTHER" id="PTHR30349">
    <property type="entry name" value="PHAGE INTEGRASE-RELATED"/>
    <property type="match status" value="1"/>
</dbReference>
<dbReference type="Pfam" id="PF00589">
    <property type="entry name" value="Phage_integrase"/>
    <property type="match status" value="1"/>
</dbReference>
<feature type="domain" description="Tyr recombinase" evidence="5">
    <location>
        <begin position="145"/>
        <end position="328"/>
    </location>
</feature>